<dbReference type="GO" id="GO:0004930">
    <property type="term" value="F:G protein-coupled receptor activity"/>
    <property type="evidence" value="ECO:0007669"/>
    <property type="project" value="UniProtKB-KW"/>
</dbReference>
<dbReference type="CDD" id="cd00637">
    <property type="entry name" value="7tm_classA_rhodopsin-like"/>
    <property type="match status" value="1"/>
</dbReference>
<keyword evidence="4 10" id="KW-1133">Transmembrane helix</keyword>
<evidence type="ECO:0000256" key="3">
    <source>
        <dbReference type="ARBA" id="ARBA00022692"/>
    </source>
</evidence>
<sequence>MRMELNNCASPNSTTSGSDDVCDTAPLWIVICVVTVSTATILMNIPALLVVMFTKIKSSNFRNLHFLSLSITDTMVAVCMIPILWTFMFPANRMTYWQCNGRFMCFGISYINSMSQVTSICVDRLLLLMKPSLRYTANYGRRMFGIILLTLFITSGITITPFVVFATPQDEIICELDNLFTVNIGYFCLYIGVVLWSLQIMIVGCCLSMVGILQTRRLYRGRYDPGMAMTRVSTVNTVPSTSSVKEDQLTLEMRGIITISIIVSLYTVCVTPMHLGFLLQGLSLLRKVDRTTRHVFIVLGCLNSAINPIIYCFRIDEMKTLIKERTEKVASFFRSIRIG</sequence>
<reference evidence="12 13" key="1">
    <citation type="journal article" date="2017" name="Nat. Ecol. Evol.">
        <title>Scallop genome provides insights into evolution of bilaterian karyotype and development.</title>
        <authorList>
            <person name="Wang S."/>
            <person name="Zhang J."/>
            <person name="Jiao W."/>
            <person name="Li J."/>
            <person name="Xun X."/>
            <person name="Sun Y."/>
            <person name="Guo X."/>
            <person name="Huan P."/>
            <person name="Dong B."/>
            <person name="Zhang L."/>
            <person name="Hu X."/>
            <person name="Sun X."/>
            <person name="Wang J."/>
            <person name="Zhao C."/>
            <person name="Wang Y."/>
            <person name="Wang D."/>
            <person name="Huang X."/>
            <person name="Wang R."/>
            <person name="Lv J."/>
            <person name="Li Y."/>
            <person name="Zhang Z."/>
            <person name="Liu B."/>
            <person name="Lu W."/>
            <person name="Hui Y."/>
            <person name="Liang J."/>
            <person name="Zhou Z."/>
            <person name="Hou R."/>
            <person name="Li X."/>
            <person name="Liu Y."/>
            <person name="Li H."/>
            <person name="Ning X."/>
            <person name="Lin Y."/>
            <person name="Zhao L."/>
            <person name="Xing Q."/>
            <person name="Dou J."/>
            <person name="Li Y."/>
            <person name="Mao J."/>
            <person name="Guo H."/>
            <person name="Dou H."/>
            <person name="Li T."/>
            <person name="Mu C."/>
            <person name="Jiang W."/>
            <person name="Fu Q."/>
            <person name="Fu X."/>
            <person name="Miao Y."/>
            <person name="Liu J."/>
            <person name="Yu Q."/>
            <person name="Li R."/>
            <person name="Liao H."/>
            <person name="Li X."/>
            <person name="Kong Y."/>
            <person name="Jiang Z."/>
            <person name="Chourrout D."/>
            <person name="Li R."/>
            <person name="Bao Z."/>
        </authorList>
    </citation>
    <scope>NUCLEOTIDE SEQUENCE [LARGE SCALE GENOMIC DNA]</scope>
    <source>
        <strain evidence="12 13">PY_sf001</strain>
    </source>
</reference>
<evidence type="ECO:0000256" key="4">
    <source>
        <dbReference type="ARBA" id="ARBA00022989"/>
    </source>
</evidence>
<keyword evidence="9" id="KW-0807">Transducer</keyword>
<keyword evidence="5" id="KW-0297">G-protein coupled receptor</keyword>
<protein>
    <submittedName>
        <fullName evidence="12">Melatonin receptor type 1C</fullName>
    </submittedName>
</protein>
<comment type="caution">
    <text evidence="12">The sequence shown here is derived from an EMBL/GenBank/DDBJ whole genome shotgun (WGS) entry which is preliminary data.</text>
</comment>
<keyword evidence="2" id="KW-1003">Cell membrane</keyword>
<keyword evidence="13" id="KW-1185">Reference proteome</keyword>
<evidence type="ECO:0000256" key="5">
    <source>
        <dbReference type="ARBA" id="ARBA00023040"/>
    </source>
</evidence>
<feature type="transmembrane region" description="Helical" evidence="10">
    <location>
        <begin position="255"/>
        <end position="275"/>
    </location>
</feature>
<evidence type="ECO:0000256" key="2">
    <source>
        <dbReference type="ARBA" id="ARBA00022475"/>
    </source>
</evidence>
<dbReference type="STRING" id="6573.A0A210PPD5"/>
<feature type="transmembrane region" description="Helical" evidence="10">
    <location>
        <begin position="184"/>
        <end position="213"/>
    </location>
</feature>
<name>A0A210PPD5_MIZYE</name>
<dbReference type="Proteomes" id="UP000242188">
    <property type="component" value="Unassembled WGS sequence"/>
</dbReference>
<dbReference type="Gene3D" id="1.20.1070.10">
    <property type="entry name" value="Rhodopsin 7-helix transmembrane proteins"/>
    <property type="match status" value="1"/>
</dbReference>
<evidence type="ECO:0000256" key="6">
    <source>
        <dbReference type="ARBA" id="ARBA00023136"/>
    </source>
</evidence>
<keyword evidence="6 10" id="KW-0472">Membrane</keyword>
<dbReference type="PANTHER" id="PTHR24246">
    <property type="entry name" value="OLFACTORY RECEPTOR AND ADENOSINE RECEPTOR"/>
    <property type="match status" value="1"/>
</dbReference>
<dbReference type="PRINTS" id="PR00237">
    <property type="entry name" value="GPCRRHODOPSN"/>
</dbReference>
<dbReference type="InterPro" id="IPR017452">
    <property type="entry name" value="GPCR_Rhodpsn_7TM"/>
</dbReference>
<evidence type="ECO:0000256" key="9">
    <source>
        <dbReference type="ARBA" id="ARBA00023224"/>
    </source>
</evidence>
<evidence type="ECO:0000256" key="7">
    <source>
        <dbReference type="ARBA" id="ARBA00023170"/>
    </source>
</evidence>
<dbReference type="InterPro" id="IPR000276">
    <property type="entry name" value="GPCR_Rhodpsn"/>
</dbReference>
<evidence type="ECO:0000259" key="11">
    <source>
        <dbReference type="PROSITE" id="PS50262"/>
    </source>
</evidence>
<proteinExistence type="predicted"/>
<dbReference type="GO" id="GO:0005886">
    <property type="term" value="C:plasma membrane"/>
    <property type="evidence" value="ECO:0007669"/>
    <property type="project" value="UniProtKB-SubCell"/>
</dbReference>
<comment type="subcellular location">
    <subcellularLocation>
        <location evidence="1">Cell membrane</location>
        <topology evidence="1">Multi-pass membrane protein</topology>
    </subcellularLocation>
</comment>
<accession>A0A210PPD5</accession>
<dbReference type="EMBL" id="NEDP02005568">
    <property type="protein sequence ID" value="OWF38370.1"/>
    <property type="molecule type" value="Genomic_DNA"/>
</dbReference>
<feature type="transmembrane region" description="Helical" evidence="10">
    <location>
        <begin position="143"/>
        <end position="164"/>
    </location>
</feature>
<evidence type="ECO:0000256" key="1">
    <source>
        <dbReference type="ARBA" id="ARBA00004651"/>
    </source>
</evidence>
<evidence type="ECO:0000313" key="13">
    <source>
        <dbReference type="Proteomes" id="UP000242188"/>
    </source>
</evidence>
<keyword evidence="3 10" id="KW-0812">Transmembrane</keyword>
<dbReference type="Pfam" id="PF00001">
    <property type="entry name" value="7tm_1"/>
    <property type="match status" value="1"/>
</dbReference>
<dbReference type="AlphaFoldDB" id="A0A210PPD5"/>
<feature type="transmembrane region" description="Helical" evidence="10">
    <location>
        <begin position="66"/>
        <end position="89"/>
    </location>
</feature>
<gene>
    <name evidence="12" type="ORF">KP79_PYT10753</name>
</gene>
<dbReference type="PROSITE" id="PS50262">
    <property type="entry name" value="G_PROTEIN_RECEP_F1_2"/>
    <property type="match status" value="1"/>
</dbReference>
<evidence type="ECO:0000313" key="12">
    <source>
        <dbReference type="EMBL" id="OWF38370.1"/>
    </source>
</evidence>
<dbReference type="PANTHER" id="PTHR24246:SF27">
    <property type="entry name" value="ADENOSINE RECEPTOR, ISOFORM A"/>
    <property type="match status" value="1"/>
</dbReference>
<feature type="transmembrane region" description="Helical" evidence="10">
    <location>
        <begin position="295"/>
        <end position="313"/>
    </location>
</feature>
<keyword evidence="8" id="KW-0325">Glycoprotein</keyword>
<evidence type="ECO:0000256" key="10">
    <source>
        <dbReference type="SAM" id="Phobius"/>
    </source>
</evidence>
<keyword evidence="7 12" id="KW-0675">Receptor</keyword>
<feature type="transmembrane region" description="Helical" evidence="10">
    <location>
        <begin position="27"/>
        <end position="54"/>
    </location>
</feature>
<organism evidence="12 13">
    <name type="scientific">Mizuhopecten yessoensis</name>
    <name type="common">Japanese scallop</name>
    <name type="synonym">Patinopecten yessoensis</name>
    <dbReference type="NCBI Taxonomy" id="6573"/>
    <lineage>
        <taxon>Eukaryota</taxon>
        <taxon>Metazoa</taxon>
        <taxon>Spiralia</taxon>
        <taxon>Lophotrochozoa</taxon>
        <taxon>Mollusca</taxon>
        <taxon>Bivalvia</taxon>
        <taxon>Autobranchia</taxon>
        <taxon>Pteriomorphia</taxon>
        <taxon>Pectinida</taxon>
        <taxon>Pectinoidea</taxon>
        <taxon>Pectinidae</taxon>
        <taxon>Mizuhopecten</taxon>
    </lineage>
</organism>
<feature type="domain" description="G-protein coupled receptors family 1 profile" evidence="11">
    <location>
        <begin position="43"/>
        <end position="311"/>
    </location>
</feature>
<feature type="transmembrane region" description="Helical" evidence="10">
    <location>
        <begin position="101"/>
        <end position="122"/>
    </location>
</feature>
<evidence type="ECO:0000256" key="8">
    <source>
        <dbReference type="ARBA" id="ARBA00023180"/>
    </source>
</evidence>
<dbReference type="SUPFAM" id="SSF81321">
    <property type="entry name" value="Family A G protein-coupled receptor-like"/>
    <property type="match status" value="1"/>
</dbReference>